<feature type="chain" id="PRO_5046360404" evidence="5">
    <location>
        <begin position="19"/>
        <end position="299"/>
    </location>
</feature>
<feature type="domain" description="Solute-binding protein family 3/N-terminal" evidence="6">
    <location>
        <begin position="54"/>
        <end position="276"/>
    </location>
</feature>
<evidence type="ECO:0000259" key="6">
    <source>
        <dbReference type="SMART" id="SM00062"/>
    </source>
</evidence>
<evidence type="ECO:0000256" key="4">
    <source>
        <dbReference type="SAM" id="MobiDB-lite"/>
    </source>
</evidence>
<dbReference type="Gene3D" id="3.40.190.10">
    <property type="entry name" value="Periplasmic binding protein-like II"/>
    <property type="match status" value="2"/>
</dbReference>
<organism evidence="7 8">
    <name type="scientific">Ureibacillus suwonensis</name>
    <dbReference type="NCBI Taxonomy" id="313007"/>
    <lineage>
        <taxon>Bacteria</taxon>
        <taxon>Bacillati</taxon>
        <taxon>Bacillota</taxon>
        <taxon>Bacilli</taxon>
        <taxon>Bacillales</taxon>
        <taxon>Caryophanaceae</taxon>
        <taxon>Ureibacillus</taxon>
    </lineage>
</organism>
<evidence type="ECO:0000313" key="7">
    <source>
        <dbReference type="EMBL" id="MFC5542521.1"/>
    </source>
</evidence>
<evidence type="ECO:0000313" key="8">
    <source>
        <dbReference type="Proteomes" id="UP001595978"/>
    </source>
</evidence>
<dbReference type="InterPro" id="IPR001638">
    <property type="entry name" value="Solute-binding_3/MltF_N"/>
</dbReference>
<evidence type="ECO:0000256" key="5">
    <source>
        <dbReference type="SAM" id="SignalP"/>
    </source>
</evidence>
<keyword evidence="2" id="KW-0813">Transport</keyword>
<evidence type="ECO:0000256" key="2">
    <source>
        <dbReference type="ARBA" id="ARBA00022448"/>
    </source>
</evidence>
<dbReference type="InterPro" id="IPR051455">
    <property type="entry name" value="Bact_solute-bind_prot3"/>
</dbReference>
<feature type="compositionally biased region" description="Acidic residues" evidence="4">
    <location>
        <begin position="28"/>
        <end position="39"/>
    </location>
</feature>
<dbReference type="Proteomes" id="UP001595978">
    <property type="component" value="Unassembled WGS sequence"/>
</dbReference>
<keyword evidence="3 5" id="KW-0732">Signal</keyword>
<feature type="region of interest" description="Disordered" evidence="4">
    <location>
        <begin position="25"/>
        <end position="44"/>
    </location>
</feature>
<dbReference type="EMBL" id="JBHSNQ010000165">
    <property type="protein sequence ID" value="MFC5542521.1"/>
    <property type="molecule type" value="Genomic_DNA"/>
</dbReference>
<proteinExistence type="inferred from homology"/>
<dbReference type="RefSeq" id="WP_390309927.1">
    <property type="nucleotide sequence ID" value="NZ_JBHSNQ010000165.1"/>
</dbReference>
<comment type="caution">
    <text evidence="7">The sequence shown here is derived from an EMBL/GenBank/DDBJ whole genome shotgun (WGS) entry which is preliminary data.</text>
</comment>
<comment type="similarity">
    <text evidence="1">Belongs to the bacterial solute-binding protein 3 family.</text>
</comment>
<dbReference type="CDD" id="cd13694">
    <property type="entry name" value="PBP2_Cysteine"/>
    <property type="match status" value="1"/>
</dbReference>
<sequence length="299" mass="33056">MKKIYAFLIIALLTLVLAACGANSNNGSEEEETANDNEPSESKSVIDEIKERGVLRVAVFSDKPPFGYVDANGENQGYDIALAKRIAKDLLGDESKIEYVITEPQARVDLLKSDKVDIVLANFTVTKERAEQVDFVLPYMKVAIGVVSPKSAPISSVDDLKGKKLIVPKGTTAETFFMKNHPDVELVKFDQINEAFEALKDGRGDALAQDNALLFSWANENPDFTVALPTLGDLDYIAPAVKKGNTELLEWLNAEIEKLYEEKFFTNAYEETLKSAFGDTISAEEVVVESKPDNYLNFK</sequence>
<gene>
    <name evidence="7" type="ORF">ACFPOH_12480</name>
</gene>
<protein>
    <submittedName>
        <fullName evidence="7">Transporter substrate-binding domain-containing protein</fullName>
    </submittedName>
</protein>
<feature type="signal peptide" evidence="5">
    <location>
        <begin position="1"/>
        <end position="18"/>
    </location>
</feature>
<dbReference type="PROSITE" id="PS51257">
    <property type="entry name" value="PROKAR_LIPOPROTEIN"/>
    <property type="match status" value="1"/>
</dbReference>
<dbReference type="PANTHER" id="PTHR30085">
    <property type="entry name" value="AMINO ACID ABC TRANSPORTER PERMEASE"/>
    <property type="match status" value="1"/>
</dbReference>
<dbReference type="SUPFAM" id="SSF53850">
    <property type="entry name" value="Periplasmic binding protein-like II"/>
    <property type="match status" value="1"/>
</dbReference>
<name>A0ABW0RD75_9BACL</name>
<accession>A0ABW0RD75</accession>
<keyword evidence="8" id="KW-1185">Reference proteome</keyword>
<dbReference type="Pfam" id="PF00497">
    <property type="entry name" value="SBP_bac_3"/>
    <property type="match status" value="1"/>
</dbReference>
<dbReference type="PANTHER" id="PTHR30085:SF6">
    <property type="entry name" value="ABC TRANSPORTER GLUTAMINE-BINDING PROTEIN GLNH"/>
    <property type="match status" value="1"/>
</dbReference>
<reference evidence="8" key="1">
    <citation type="journal article" date="2019" name="Int. J. Syst. Evol. Microbiol.">
        <title>The Global Catalogue of Microorganisms (GCM) 10K type strain sequencing project: providing services to taxonomists for standard genome sequencing and annotation.</title>
        <authorList>
            <consortium name="The Broad Institute Genomics Platform"/>
            <consortium name="The Broad Institute Genome Sequencing Center for Infectious Disease"/>
            <person name="Wu L."/>
            <person name="Ma J."/>
        </authorList>
    </citation>
    <scope>NUCLEOTIDE SEQUENCE [LARGE SCALE GENOMIC DNA]</scope>
    <source>
        <strain evidence="8">CCUG 56331</strain>
    </source>
</reference>
<dbReference type="SMART" id="SM00062">
    <property type="entry name" value="PBPb"/>
    <property type="match status" value="1"/>
</dbReference>
<evidence type="ECO:0000256" key="1">
    <source>
        <dbReference type="ARBA" id="ARBA00010333"/>
    </source>
</evidence>
<evidence type="ECO:0000256" key="3">
    <source>
        <dbReference type="ARBA" id="ARBA00022729"/>
    </source>
</evidence>